<dbReference type="PROSITE" id="PS00041">
    <property type="entry name" value="HTH_ARAC_FAMILY_1"/>
    <property type="match status" value="1"/>
</dbReference>
<accession>A0ABU1F0Y9</accession>
<evidence type="ECO:0000256" key="2">
    <source>
        <dbReference type="ARBA" id="ARBA00023125"/>
    </source>
</evidence>
<evidence type="ECO:0000256" key="1">
    <source>
        <dbReference type="ARBA" id="ARBA00023015"/>
    </source>
</evidence>
<keyword evidence="1" id="KW-0805">Transcription regulation</keyword>
<evidence type="ECO:0000259" key="4">
    <source>
        <dbReference type="PROSITE" id="PS01124"/>
    </source>
</evidence>
<dbReference type="PANTHER" id="PTHR47504:SF6">
    <property type="entry name" value="ARAC-FAMILY TRANSCRIPTIONAL REGULATOR"/>
    <property type="match status" value="1"/>
</dbReference>
<dbReference type="Pfam" id="PF12833">
    <property type="entry name" value="HTH_18"/>
    <property type="match status" value="1"/>
</dbReference>
<dbReference type="InterPro" id="IPR018062">
    <property type="entry name" value="HTH_AraC-typ_CS"/>
</dbReference>
<dbReference type="PRINTS" id="PR00032">
    <property type="entry name" value="HTHARAC"/>
</dbReference>
<dbReference type="Gene3D" id="1.10.10.60">
    <property type="entry name" value="Homeodomain-like"/>
    <property type="match status" value="1"/>
</dbReference>
<dbReference type="InterPro" id="IPR050959">
    <property type="entry name" value="MarA-like"/>
</dbReference>
<dbReference type="PROSITE" id="PS01124">
    <property type="entry name" value="HTH_ARAC_FAMILY_2"/>
    <property type="match status" value="1"/>
</dbReference>
<dbReference type="RefSeq" id="WP_309552192.1">
    <property type="nucleotide sequence ID" value="NZ_JAVJGV010000101.1"/>
</dbReference>
<gene>
    <name evidence="5" type="ORF">RCO12_11585</name>
</gene>
<keyword evidence="2" id="KW-0238">DNA-binding</keyword>
<keyword evidence="6" id="KW-1185">Reference proteome</keyword>
<feature type="domain" description="HTH araC/xylS-type" evidence="4">
    <location>
        <begin position="1"/>
        <end position="68"/>
    </location>
</feature>
<name>A0ABU1F0Y9_9STAP</name>
<comment type="caution">
    <text evidence="5">The sequence shown here is derived from an EMBL/GenBank/DDBJ whole genome shotgun (WGS) entry which is preliminary data.</text>
</comment>
<dbReference type="SMART" id="SM00342">
    <property type="entry name" value="HTH_ARAC"/>
    <property type="match status" value="1"/>
</dbReference>
<dbReference type="SUPFAM" id="SSF46689">
    <property type="entry name" value="Homeodomain-like"/>
    <property type="match status" value="1"/>
</dbReference>
<dbReference type="InterPro" id="IPR018060">
    <property type="entry name" value="HTH_AraC"/>
</dbReference>
<dbReference type="InterPro" id="IPR020449">
    <property type="entry name" value="Tscrpt_reg_AraC-type_HTH"/>
</dbReference>
<sequence>MRIFKKAKGYTFYNYILNRRIAHASHYLLYTDMNIIDIAFMLNFQSQEAFSRSFKAVYGLPPGKYRKLMSGISQISEEELDMTTEDIKGWIISGTAPQMYEIKLDSREYHSGKQSASIASIREASSYNENTFGTLMQSISSQDYKSKRVKFSAFVKTEATGRCGVWARVDDATNDVLQFDNMMERALSVGMTGTITLLYWMSMKWQNHFTLACWSSVKARFGLINLRLKK</sequence>
<organism evidence="5 6">
    <name type="scientific">Staphylococcus coagulans</name>
    <dbReference type="NCBI Taxonomy" id="74706"/>
    <lineage>
        <taxon>Bacteria</taxon>
        <taxon>Bacillati</taxon>
        <taxon>Bacillota</taxon>
        <taxon>Bacilli</taxon>
        <taxon>Bacillales</taxon>
        <taxon>Staphylococcaceae</taxon>
        <taxon>Staphylococcus</taxon>
    </lineage>
</organism>
<evidence type="ECO:0000256" key="3">
    <source>
        <dbReference type="ARBA" id="ARBA00023163"/>
    </source>
</evidence>
<reference evidence="5 6" key="1">
    <citation type="submission" date="2023-08" db="EMBL/GenBank/DDBJ databases">
        <title>Whole genome sequencing of Staphylococcus coagulans NN-2474.</title>
        <authorList>
            <person name="Kropotov V.S."/>
            <person name="Boriskina E.V."/>
            <person name="Gordinskaya N.A."/>
            <person name="Shkurkina I.S."/>
            <person name="Kryazhev D.V."/>
            <person name="Alekseeva A.E."/>
            <person name="Makhova M.A."/>
        </authorList>
    </citation>
    <scope>NUCLEOTIDE SEQUENCE [LARGE SCALE GENOMIC DNA]</scope>
    <source>
        <strain evidence="5 6">NN-2474</strain>
    </source>
</reference>
<protein>
    <submittedName>
        <fullName evidence="5">Helix-turn-helix transcriptional regulator</fullName>
    </submittedName>
</protein>
<proteinExistence type="predicted"/>
<keyword evidence="3" id="KW-0804">Transcription</keyword>
<evidence type="ECO:0000313" key="5">
    <source>
        <dbReference type="EMBL" id="MDR5604050.1"/>
    </source>
</evidence>
<dbReference type="InterPro" id="IPR009057">
    <property type="entry name" value="Homeodomain-like_sf"/>
</dbReference>
<dbReference type="EMBL" id="JAVJGV010000101">
    <property type="protein sequence ID" value="MDR5604050.1"/>
    <property type="molecule type" value="Genomic_DNA"/>
</dbReference>
<dbReference type="Gene3D" id="2.60.120.260">
    <property type="entry name" value="Galactose-binding domain-like"/>
    <property type="match status" value="1"/>
</dbReference>
<evidence type="ECO:0000313" key="6">
    <source>
        <dbReference type="Proteomes" id="UP001255050"/>
    </source>
</evidence>
<dbReference type="PANTHER" id="PTHR47504">
    <property type="entry name" value="RIGHT ORIGIN-BINDING PROTEIN"/>
    <property type="match status" value="1"/>
</dbReference>
<dbReference type="Proteomes" id="UP001255050">
    <property type="component" value="Unassembled WGS sequence"/>
</dbReference>